<evidence type="ECO:0000313" key="2">
    <source>
        <dbReference type="EMBL" id="PKY48870.1"/>
    </source>
</evidence>
<dbReference type="Proteomes" id="UP000234323">
    <property type="component" value="Unassembled WGS sequence"/>
</dbReference>
<dbReference type="AlphaFoldDB" id="A0A2I1GQG3"/>
<evidence type="ECO:0000256" key="1">
    <source>
        <dbReference type="SAM" id="Phobius"/>
    </source>
</evidence>
<dbReference type="VEuPathDB" id="FungiDB:RhiirA1_536177"/>
<gene>
    <name evidence="2" type="ORF">RhiirA4_544893</name>
</gene>
<feature type="transmembrane region" description="Helical" evidence="1">
    <location>
        <begin position="52"/>
        <end position="71"/>
    </location>
</feature>
<accession>A0A2I1GQG3</accession>
<dbReference type="EMBL" id="LLXI01000680">
    <property type="protein sequence ID" value="PKY48870.1"/>
    <property type="molecule type" value="Genomic_DNA"/>
</dbReference>
<keyword evidence="1" id="KW-1133">Transmembrane helix</keyword>
<dbReference type="OrthoDB" id="2382380at2759"/>
<dbReference type="VEuPathDB" id="FungiDB:FUN_021233"/>
<evidence type="ECO:0008006" key="4">
    <source>
        <dbReference type="Google" id="ProtNLM"/>
    </source>
</evidence>
<protein>
    <recommendedName>
        <fullName evidence="4">Transmembrane protein</fullName>
    </recommendedName>
</protein>
<keyword evidence="1" id="KW-0472">Membrane</keyword>
<comment type="caution">
    <text evidence="2">The sequence shown here is derived from an EMBL/GenBank/DDBJ whole genome shotgun (WGS) entry which is preliminary data.</text>
</comment>
<dbReference type="VEuPathDB" id="FungiDB:RhiirFUN_003060"/>
<proteinExistence type="predicted"/>
<sequence>MITKFRIHFLIYNFFFIFFLIQEIFSIEDSSNQEYSNLNQNDDKIQCGKTCLASIGSACVVIVVGSAFAIFRFQKKHSRQKTGDLEEIVTVKYEDANPSFETINTQPVFQNTQAAQDHTKAT</sequence>
<evidence type="ECO:0000313" key="3">
    <source>
        <dbReference type="Proteomes" id="UP000234323"/>
    </source>
</evidence>
<keyword evidence="1" id="KW-0812">Transmembrane</keyword>
<reference evidence="2 3" key="1">
    <citation type="submission" date="2015-10" db="EMBL/GenBank/DDBJ databases">
        <title>Genome analyses suggest a sexual origin of heterokaryosis in a supposedly ancient asexual fungus.</title>
        <authorList>
            <person name="Ropars J."/>
            <person name="Sedzielewska K."/>
            <person name="Noel J."/>
            <person name="Charron P."/>
            <person name="Farinelli L."/>
            <person name="Marton T."/>
            <person name="Kruger M."/>
            <person name="Pelin A."/>
            <person name="Brachmann A."/>
            <person name="Corradi N."/>
        </authorList>
    </citation>
    <scope>NUCLEOTIDE SEQUENCE [LARGE SCALE GENOMIC DNA]</scope>
    <source>
        <strain evidence="2 3">A4</strain>
    </source>
</reference>
<keyword evidence="3" id="KW-1185">Reference proteome</keyword>
<feature type="transmembrane region" description="Helical" evidence="1">
    <location>
        <begin position="7"/>
        <end position="27"/>
    </location>
</feature>
<name>A0A2I1GQG3_9GLOM</name>
<organism evidence="2 3">
    <name type="scientific">Rhizophagus irregularis</name>
    <dbReference type="NCBI Taxonomy" id="588596"/>
    <lineage>
        <taxon>Eukaryota</taxon>
        <taxon>Fungi</taxon>
        <taxon>Fungi incertae sedis</taxon>
        <taxon>Mucoromycota</taxon>
        <taxon>Glomeromycotina</taxon>
        <taxon>Glomeromycetes</taxon>
        <taxon>Glomerales</taxon>
        <taxon>Glomeraceae</taxon>
        <taxon>Rhizophagus</taxon>
    </lineage>
</organism>